<evidence type="ECO:0000313" key="2">
    <source>
        <dbReference type="Proteomes" id="UP001233164"/>
    </source>
</evidence>
<dbReference type="Proteomes" id="UP001233164">
    <property type="component" value="Unassembled WGS sequence"/>
</dbReference>
<name>A0ABT7RVG1_9NOCA</name>
<dbReference type="RefSeq" id="WP_289381837.1">
    <property type="nucleotide sequence ID" value="NZ_CP180630.1"/>
</dbReference>
<evidence type="ECO:0000313" key="1">
    <source>
        <dbReference type="EMBL" id="MDM7491204.1"/>
    </source>
</evidence>
<organism evidence="1 2">
    <name type="scientific">Rhodococcus indonesiensis</name>
    <dbReference type="NCBI Taxonomy" id="3055869"/>
    <lineage>
        <taxon>Bacteria</taxon>
        <taxon>Bacillati</taxon>
        <taxon>Actinomycetota</taxon>
        <taxon>Actinomycetes</taxon>
        <taxon>Mycobacteriales</taxon>
        <taxon>Nocardiaceae</taxon>
        <taxon>Rhodococcus</taxon>
    </lineage>
</organism>
<gene>
    <name evidence="1" type="ORF">QT969_23240</name>
</gene>
<sequence length="122" mass="13038">MLAVVLAGCADQSSATVDTATTTAVPPAAVVKTAFVEAEKRLGGVDLFDPERTCAELVEVFRSQQQVEELIHGAYDPVRTADEFLEFVQRGETGTGVRWQVLTSAEQSNLHSAVRNAADGIC</sequence>
<evidence type="ECO:0008006" key="3">
    <source>
        <dbReference type="Google" id="ProtNLM"/>
    </source>
</evidence>
<accession>A0ABT7RVG1</accession>
<reference evidence="1 2" key="1">
    <citation type="submission" date="2023-06" db="EMBL/GenBank/DDBJ databases">
        <title>Rhodococcus indonesiensis sp. nov a new member of the Rhodococcus ruber lineage isolated from a sediment of neutral hot spring.</title>
        <authorList>
            <person name="Kusuma A.B."/>
            <person name="Fenylestari G."/>
            <person name="Ammar F."/>
            <person name="Nouioui I."/>
            <person name="Goodfellow M."/>
        </authorList>
    </citation>
    <scope>NUCLEOTIDE SEQUENCE [LARGE SCALE GENOMIC DNA]</scope>
    <source>
        <strain evidence="1 2">CSLK01-03</strain>
    </source>
</reference>
<protein>
    <recommendedName>
        <fullName evidence="3">Lipoprotein</fullName>
    </recommendedName>
</protein>
<proteinExistence type="predicted"/>
<dbReference type="EMBL" id="JAUBOF010000136">
    <property type="protein sequence ID" value="MDM7491204.1"/>
    <property type="molecule type" value="Genomic_DNA"/>
</dbReference>
<comment type="caution">
    <text evidence="1">The sequence shown here is derived from an EMBL/GenBank/DDBJ whole genome shotgun (WGS) entry which is preliminary data.</text>
</comment>
<keyword evidence="2" id="KW-1185">Reference proteome</keyword>